<keyword evidence="12" id="KW-0653">Protein transport</keyword>
<name>A0A9W4SEG1_9GLOM</name>
<evidence type="ECO:0000256" key="2">
    <source>
        <dbReference type="ARBA" id="ARBA00004167"/>
    </source>
</evidence>
<dbReference type="PANTHER" id="PTHR10903">
    <property type="entry name" value="GTPASE, IMAP FAMILY MEMBER-RELATED"/>
    <property type="match status" value="1"/>
</dbReference>
<dbReference type="GO" id="GO:0046872">
    <property type="term" value="F:metal ion binding"/>
    <property type="evidence" value="ECO:0007669"/>
    <property type="project" value="UniProtKB-KW"/>
</dbReference>
<evidence type="ECO:0000313" key="20">
    <source>
        <dbReference type="Proteomes" id="UP001153678"/>
    </source>
</evidence>
<evidence type="ECO:0000313" key="19">
    <source>
        <dbReference type="EMBL" id="CAI2166410.1"/>
    </source>
</evidence>
<protein>
    <submittedName>
        <fullName evidence="19">11145_t:CDS:1</fullName>
    </submittedName>
</protein>
<evidence type="ECO:0000256" key="17">
    <source>
        <dbReference type="SAM" id="Coils"/>
    </source>
</evidence>
<comment type="cofactor">
    <cofactor evidence="1">
        <name>Mg(2+)</name>
        <dbReference type="ChEBI" id="CHEBI:18420"/>
    </cofactor>
</comment>
<keyword evidence="11" id="KW-0460">Magnesium</keyword>
<dbReference type="CDD" id="cd00081">
    <property type="entry name" value="Hint"/>
    <property type="match status" value="1"/>
</dbReference>
<dbReference type="PROSITE" id="PS51720">
    <property type="entry name" value="G_AIG1"/>
    <property type="match status" value="1"/>
</dbReference>
<dbReference type="Pfam" id="PF04548">
    <property type="entry name" value="AIG1"/>
    <property type="match status" value="1"/>
</dbReference>
<evidence type="ECO:0000256" key="10">
    <source>
        <dbReference type="ARBA" id="ARBA00022805"/>
    </source>
</evidence>
<comment type="subcellular location">
    <subcellularLocation>
        <location evidence="2">Membrane</location>
        <topology evidence="2">Single-pass membrane protein</topology>
    </subcellularLocation>
    <subcellularLocation>
        <location evidence="16">Plastid</location>
        <location evidence="16">Chloroplast outer membrane</location>
    </subcellularLocation>
</comment>
<dbReference type="InterPro" id="IPR036844">
    <property type="entry name" value="Hint_dom_sf"/>
</dbReference>
<gene>
    <name evidence="19" type="ORF">FWILDA_LOCUS2560</name>
</gene>
<dbReference type="InterPro" id="IPR006703">
    <property type="entry name" value="G_AIG1"/>
</dbReference>
<keyword evidence="8" id="KW-0547">Nucleotide-binding</keyword>
<evidence type="ECO:0000256" key="7">
    <source>
        <dbReference type="ARBA" id="ARBA00022723"/>
    </source>
</evidence>
<keyword evidence="13" id="KW-1133">Transmembrane helix</keyword>
<dbReference type="InterPro" id="IPR027417">
    <property type="entry name" value="P-loop_NTPase"/>
</dbReference>
<keyword evidence="9" id="KW-0378">Hydrolase</keyword>
<evidence type="ECO:0000256" key="11">
    <source>
        <dbReference type="ARBA" id="ARBA00022842"/>
    </source>
</evidence>
<keyword evidence="15" id="KW-0472">Membrane</keyword>
<reference evidence="19" key="1">
    <citation type="submission" date="2022-08" db="EMBL/GenBank/DDBJ databases">
        <authorList>
            <person name="Kallberg Y."/>
            <person name="Tangrot J."/>
            <person name="Rosling A."/>
        </authorList>
    </citation>
    <scope>NUCLEOTIDE SEQUENCE</scope>
    <source>
        <strain evidence="19">Wild A</strain>
    </source>
</reference>
<dbReference type="Gene3D" id="2.170.16.10">
    <property type="entry name" value="Hedgehog/Intein (Hint) domain"/>
    <property type="match status" value="1"/>
</dbReference>
<dbReference type="GO" id="GO:0016020">
    <property type="term" value="C:membrane"/>
    <property type="evidence" value="ECO:0007669"/>
    <property type="project" value="UniProtKB-SubCell"/>
</dbReference>
<dbReference type="Proteomes" id="UP001153678">
    <property type="component" value="Unassembled WGS sequence"/>
</dbReference>
<organism evidence="19 20">
    <name type="scientific">Funneliformis geosporum</name>
    <dbReference type="NCBI Taxonomy" id="1117311"/>
    <lineage>
        <taxon>Eukaryota</taxon>
        <taxon>Fungi</taxon>
        <taxon>Fungi incertae sedis</taxon>
        <taxon>Mucoromycota</taxon>
        <taxon>Glomeromycotina</taxon>
        <taxon>Glomeromycetes</taxon>
        <taxon>Glomerales</taxon>
        <taxon>Glomeraceae</taxon>
        <taxon>Funneliformis</taxon>
    </lineage>
</organism>
<feature type="coiled-coil region" evidence="17">
    <location>
        <begin position="229"/>
        <end position="256"/>
    </location>
</feature>
<keyword evidence="5" id="KW-0934">Plastid</keyword>
<evidence type="ECO:0000256" key="9">
    <source>
        <dbReference type="ARBA" id="ARBA00022801"/>
    </source>
</evidence>
<evidence type="ECO:0000256" key="14">
    <source>
        <dbReference type="ARBA" id="ARBA00023134"/>
    </source>
</evidence>
<evidence type="ECO:0000256" key="6">
    <source>
        <dbReference type="ARBA" id="ARBA00022692"/>
    </source>
</evidence>
<dbReference type="Pfam" id="PF01079">
    <property type="entry name" value="Hint"/>
    <property type="match status" value="1"/>
</dbReference>
<evidence type="ECO:0000256" key="12">
    <source>
        <dbReference type="ARBA" id="ARBA00022927"/>
    </source>
</evidence>
<keyword evidence="10" id="KW-1002">Plastid outer membrane</keyword>
<evidence type="ECO:0000256" key="13">
    <source>
        <dbReference type="ARBA" id="ARBA00022989"/>
    </source>
</evidence>
<evidence type="ECO:0000256" key="4">
    <source>
        <dbReference type="ARBA" id="ARBA00022528"/>
    </source>
</evidence>
<dbReference type="GO" id="GO:0016787">
    <property type="term" value="F:hydrolase activity"/>
    <property type="evidence" value="ECO:0007669"/>
    <property type="project" value="UniProtKB-KW"/>
</dbReference>
<dbReference type="InterPro" id="IPR001767">
    <property type="entry name" value="Hedgehog_Hint"/>
</dbReference>
<dbReference type="GO" id="GO:0015031">
    <property type="term" value="P:protein transport"/>
    <property type="evidence" value="ECO:0007669"/>
    <property type="project" value="UniProtKB-KW"/>
</dbReference>
<evidence type="ECO:0000259" key="18">
    <source>
        <dbReference type="PROSITE" id="PS51720"/>
    </source>
</evidence>
<evidence type="ECO:0000256" key="1">
    <source>
        <dbReference type="ARBA" id="ARBA00001946"/>
    </source>
</evidence>
<proteinExistence type="predicted"/>
<keyword evidence="4" id="KW-0150">Chloroplast</keyword>
<accession>A0A9W4SEG1</accession>
<sequence>MNIITSYFRKNQEVKEEPKPSNEEQSSQFNINVPVILLIGKTGAGKSTLGNHLLKFSGERSIFETSGSFSSCTSQSNSAVYKIRDKTYIIIDTPGIFDTNRPNEDVLDEISRTVQKCAYGIRAILFVFEAKRLTDEQKNVIDGISTFFGEEAFLYMVSVFSNCKKLSTENSEEFKKSWNVEVRMFVNRMGYRWAISPNPDIFPPGTHIHAKCLENLENTINSLDGVYTNELLEKTRKVQEDRARIAREENERRQKEYDEIKITEGKAKAEAEYMKRKNEDDERARIANEKQFNELKNFLMNKINDLERKKGGGCFWLETRVKLESGRVIRMSELQVGDRVLSNIKNGFEEFSEVYLIAHVGKFDHEEKFTKVGFTKPNGFKGHLQLTTTHYVFNENLSIMFAKDLQPGKTRILVSDGNNKLVPVIVDDITIEWNDEYISFYTRAGTVIAEGVLSSCYDDCPPSQSLMDLIFLPVRWWTVFKPSTHREKRLHPYVQFLETTYFYFFNFMARF</sequence>
<dbReference type="Gene3D" id="3.40.50.300">
    <property type="entry name" value="P-loop containing nucleotide triphosphate hydrolases"/>
    <property type="match status" value="1"/>
</dbReference>
<dbReference type="InterPro" id="IPR045058">
    <property type="entry name" value="GIMA/IAN/Toc"/>
</dbReference>
<dbReference type="GO" id="GO:0005525">
    <property type="term" value="F:GTP binding"/>
    <property type="evidence" value="ECO:0007669"/>
    <property type="project" value="UniProtKB-KW"/>
</dbReference>
<keyword evidence="3" id="KW-0813">Transport</keyword>
<dbReference type="SUPFAM" id="SSF52540">
    <property type="entry name" value="P-loop containing nucleoside triphosphate hydrolases"/>
    <property type="match status" value="1"/>
</dbReference>
<keyword evidence="20" id="KW-1185">Reference proteome</keyword>
<dbReference type="EMBL" id="CAMKVN010000302">
    <property type="protein sequence ID" value="CAI2166410.1"/>
    <property type="molecule type" value="Genomic_DNA"/>
</dbReference>
<dbReference type="GO" id="GO:0016540">
    <property type="term" value="P:protein autoprocessing"/>
    <property type="evidence" value="ECO:0007669"/>
    <property type="project" value="InterPro"/>
</dbReference>
<keyword evidence="17" id="KW-0175">Coiled coil</keyword>
<evidence type="ECO:0000256" key="8">
    <source>
        <dbReference type="ARBA" id="ARBA00022741"/>
    </source>
</evidence>
<evidence type="ECO:0000256" key="5">
    <source>
        <dbReference type="ARBA" id="ARBA00022640"/>
    </source>
</evidence>
<feature type="domain" description="AIG1-type G" evidence="18">
    <location>
        <begin position="31"/>
        <end position="236"/>
    </location>
</feature>
<dbReference type="SUPFAM" id="SSF51294">
    <property type="entry name" value="Hedgehog/intein (Hint) domain"/>
    <property type="match status" value="1"/>
</dbReference>
<comment type="caution">
    <text evidence="19">The sequence shown here is derived from an EMBL/GenBank/DDBJ whole genome shotgun (WGS) entry which is preliminary data.</text>
</comment>
<dbReference type="PANTHER" id="PTHR10903:SF135">
    <property type="entry name" value="TRANSLOCASE OF CHLOROPLAST 120, CHLOROPLASTIC-RELATED"/>
    <property type="match status" value="1"/>
</dbReference>
<dbReference type="OrthoDB" id="8954335at2759"/>
<keyword evidence="14" id="KW-0342">GTP-binding</keyword>
<dbReference type="AlphaFoldDB" id="A0A9W4SEG1"/>
<evidence type="ECO:0000256" key="15">
    <source>
        <dbReference type="ARBA" id="ARBA00023136"/>
    </source>
</evidence>
<evidence type="ECO:0000256" key="3">
    <source>
        <dbReference type="ARBA" id="ARBA00022448"/>
    </source>
</evidence>
<keyword evidence="6" id="KW-0812">Transmembrane</keyword>
<evidence type="ECO:0000256" key="16">
    <source>
        <dbReference type="ARBA" id="ARBA00024013"/>
    </source>
</evidence>
<keyword evidence="7" id="KW-0479">Metal-binding</keyword>